<protein>
    <submittedName>
        <fullName evidence="5">Uncharacterized protein</fullName>
    </submittedName>
</protein>
<feature type="domain" description="Dynein heavy chain region D6 P-loop" evidence="1">
    <location>
        <begin position="394"/>
        <end position="508"/>
    </location>
</feature>
<evidence type="ECO:0000259" key="4">
    <source>
        <dbReference type="Pfam" id="PF18199"/>
    </source>
</evidence>
<dbReference type="InterPro" id="IPR041658">
    <property type="entry name" value="AAA_lid_11"/>
</dbReference>
<dbReference type="InParanoid" id="C3YYU7"/>
<dbReference type="FunFam" id="1.20.1270.280:FF:000001">
    <property type="entry name" value="dynein heavy chain 7, axonemal"/>
    <property type="match status" value="1"/>
</dbReference>
<dbReference type="Gene3D" id="6.10.140.1060">
    <property type="match status" value="1"/>
</dbReference>
<dbReference type="InterPro" id="IPR026983">
    <property type="entry name" value="DHC"/>
</dbReference>
<feature type="domain" description="Dynein heavy chain C-terminal" evidence="4">
    <location>
        <begin position="690"/>
        <end position="832"/>
    </location>
</feature>
<evidence type="ECO:0000259" key="2">
    <source>
        <dbReference type="Pfam" id="PF12781"/>
    </source>
</evidence>
<evidence type="ECO:0000313" key="5">
    <source>
        <dbReference type="EMBL" id="EEN54455.1"/>
    </source>
</evidence>
<dbReference type="GO" id="GO:0051959">
    <property type="term" value="F:dynein light intermediate chain binding"/>
    <property type="evidence" value="ECO:0007669"/>
    <property type="project" value="InterPro"/>
</dbReference>
<evidence type="ECO:0000259" key="3">
    <source>
        <dbReference type="Pfam" id="PF18198"/>
    </source>
</evidence>
<dbReference type="Pfam" id="PF18198">
    <property type="entry name" value="AAA_lid_11"/>
    <property type="match status" value="1"/>
</dbReference>
<dbReference type="STRING" id="7739.C3YYU7"/>
<dbReference type="FunFam" id="3.40.50.300:FF:001145">
    <property type="entry name" value="Putative dynein heavy chain"/>
    <property type="match status" value="1"/>
</dbReference>
<dbReference type="eggNOG" id="KOG3595">
    <property type="taxonomic scope" value="Eukaryota"/>
</dbReference>
<dbReference type="InterPro" id="IPR041228">
    <property type="entry name" value="Dynein_C"/>
</dbReference>
<dbReference type="Pfam" id="PF18199">
    <property type="entry name" value="Dynein_C"/>
    <property type="match status" value="1"/>
</dbReference>
<dbReference type="FunFam" id="1.10.8.720:FF:000001">
    <property type="entry name" value="dynein heavy chain 7, axonemal"/>
    <property type="match status" value="1"/>
</dbReference>
<dbReference type="InterPro" id="IPR004273">
    <property type="entry name" value="Dynein_heavy_D6_P-loop"/>
</dbReference>
<feature type="domain" description="Dynein heavy chain ATP-binding dynein motor region" evidence="2">
    <location>
        <begin position="1"/>
        <end position="193"/>
    </location>
</feature>
<dbReference type="Pfam" id="PF12781">
    <property type="entry name" value="AAA_9"/>
    <property type="match status" value="1"/>
</dbReference>
<dbReference type="EMBL" id="GG666565">
    <property type="protein sequence ID" value="EEN54455.1"/>
    <property type="molecule type" value="Genomic_DNA"/>
</dbReference>
<proteinExistence type="predicted"/>
<dbReference type="Pfam" id="PF03028">
    <property type="entry name" value="Dynein_heavy"/>
    <property type="match status" value="1"/>
</dbReference>
<reference evidence="5" key="1">
    <citation type="journal article" date="2008" name="Nature">
        <title>The amphioxus genome and the evolution of the chordate karyotype.</title>
        <authorList>
            <consortium name="US DOE Joint Genome Institute (JGI-PGF)"/>
            <person name="Putnam N.H."/>
            <person name="Butts T."/>
            <person name="Ferrier D.E.K."/>
            <person name="Furlong R.F."/>
            <person name="Hellsten U."/>
            <person name="Kawashima T."/>
            <person name="Robinson-Rechavi M."/>
            <person name="Shoguchi E."/>
            <person name="Terry A."/>
            <person name="Yu J.-K."/>
            <person name="Benito-Gutierrez E.L."/>
            <person name="Dubchak I."/>
            <person name="Garcia-Fernandez J."/>
            <person name="Gibson-Brown J.J."/>
            <person name="Grigoriev I.V."/>
            <person name="Horton A.C."/>
            <person name="de Jong P.J."/>
            <person name="Jurka J."/>
            <person name="Kapitonov V.V."/>
            <person name="Kohara Y."/>
            <person name="Kuroki Y."/>
            <person name="Lindquist E."/>
            <person name="Lucas S."/>
            <person name="Osoegawa K."/>
            <person name="Pennacchio L.A."/>
            <person name="Salamov A.A."/>
            <person name="Satou Y."/>
            <person name="Sauka-Spengler T."/>
            <person name="Schmutz J."/>
            <person name="Shin-I T."/>
            <person name="Toyoda A."/>
            <person name="Bronner-Fraser M."/>
            <person name="Fujiyama A."/>
            <person name="Holland L.Z."/>
            <person name="Holland P.W.H."/>
            <person name="Satoh N."/>
            <person name="Rokhsar D.S."/>
        </authorList>
    </citation>
    <scope>NUCLEOTIDE SEQUENCE [LARGE SCALE GENOMIC DNA]</scope>
    <source>
        <strain evidence="5">S238N-H82</strain>
        <tissue evidence="5">Testes</tissue>
    </source>
</reference>
<dbReference type="Gene3D" id="1.10.8.720">
    <property type="entry name" value="Region D6 of dynein motor"/>
    <property type="match status" value="1"/>
</dbReference>
<sequence>MIDPQGQANKWVKNMEKANNIHVIKLTDGDFVRTLENCIQFGTPVLLENVGEELDPILEPLLLKQTFKQGGSLCIRLGDSTIEYSQDFRFYITTKLRNPHYLPETAVKVTLLNFMITPEGLEDQLLGIVVRCERPELEEEKNQLIVQSAENKKQLKEIEDKILEVLSSSEGNILEDETAIKVLSSSKALANEISEKQAIAEETEKKIDTARLGYIPIAKHSTILFFSITDLANIEPMYQYSLTWFKDKLLFSFILTINLLKGEGKIQEEEWRFLLTGGIGLDNPYSNPCTWLPAKSWDEFCRLDELDHYKGIRKKFTQYKDAWKEVYDSSEPHVVTYPAEWAKMENFKRMLVMRCLRPDKIVPMIQDFVTAELGKKYVEPPPFDLGKAFGDSHCCAPLIFVLSPGGDPMAALLKFADDMGFGGTKMDSLSLGQGQGPIAMRMLDKAMKEGLWTVLQNCHLAVSWMTTLEKFCEELNPDTVHPDFRLWLTSYPSEHFPVTVLQNGVKMTNEPPKGLRMNVVGSFLMDPISDPEFFGGCKQPKYFKKMLYGLCFFHALVQERRKFGPLGWNIPYEFNETDLRISVRQLKMFLDEYEDVPYPALRYLTGECNYGGRVTDDRDRRTLNTILNKFYCPEICQDDYKFSPSGQYYAPEEGESSDHYVEYTKSLPLIPAPEVFGMHSNADITKDQGETNTMFNSILLTQGRASSGGGKSEDEQIYSVAGDIVAKLPKNFDTDAVLRKYPTSYTQSMNTLLVQEMTRFNALLSIIRSSLQNVQKAIKGLVVMSSDLEEVVNSMLQGKIPGMWMKKSYPSLKPLGSYVNDFFTRLKFLQASAVSS</sequence>
<dbReference type="PANTHER" id="PTHR22878">
    <property type="entry name" value="DYNEIN HEAVY CHAIN 6, AXONEMAL-LIKE-RELATED"/>
    <property type="match status" value="1"/>
</dbReference>
<dbReference type="InterPro" id="IPR035706">
    <property type="entry name" value="AAA_9"/>
</dbReference>
<dbReference type="GO" id="GO:0008569">
    <property type="term" value="F:minus-end-directed microtubule motor activity"/>
    <property type="evidence" value="ECO:0007669"/>
    <property type="project" value="InterPro"/>
</dbReference>
<dbReference type="GO" id="GO:0045505">
    <property type="term" value="F:dynein intermediate chain binding"/>
    <property type="evidence" value="ECO:0007669"/>
    <property type="project" value="InterPro"/>
</dbReference>
<dbReference type="InterPro" id="IPR042219">
    <property type="entry name" value="AAA_lid_11_sf"/>
</dbReference>
<gene>
    <name evidence="5" type="ORF">BRAFLDRAFT_114741</name>
</gene>
<dbReference type="AlphaFoldDB" id="C3YYU7"/>
<dbReference type="GO" id="GO:0030286">
    <property type="term" value="C:dynein complex"/>
    <property type="evidence" value="ECO:0007669"/>
    <property type="project" value="InterPro"/>
</dbReference>
<dbReference type="FunFam" id="3.40.50.300:FF:000362">
    <property type="entry name" value="Dynein, axonemal, heavy chain 6"/>
    <property type="match status" value="1"/>
</dbReference>
<feature type="domain" description="Dynein heavy chain AAA lid" evidence="3">
    <location>
        <begin position="543"/>
        <end position="682"/>
    </location>
</feature>
<organism>
    <name type="scientific">Branchiostoma floridae</name>
    <name type="common">Florida lancelet</name>
    <name type="synonym">Amphioxus</name>
    <dbReference type="NCBI Taxonomy" id="7739"/>
    <lineage>
        <taxon>Eukaryota</taxon>
        <taxon>Metazoa</taxon>
        <taxon>Chordata</taxon>
        <taxon>Cephalochordata</taxon>
        <taxon>Leptocardii</taxon>
        <taxon>Amphioxiformes</taxon>
        <taxon>Branchiostomatidae</taxon>
        <taxon>Branchiostoma</taxon>
    </lineage>
</organism>
<dbReference type="InterPro" id="IPR027417">
    <property type="entry name" value="P-loop_NTPase"/>
</dbReference>
<accession>C3YYU7</accession>
<name>C3YYU7_BRAFL</name>
<dbReference type="Gene3D" id="1.10.8.1220">
    <property type="match status" value="1"/>
</dbReference>
<dbReference type="Gene3D" id="3.40.50.300">
    <property type="entry name" value="P-loop containing nucleotide triphosphate hydrolases"/>
    <property type="match status" value="2"/>
</dbReference>
<evidence type="ECO:0000259" key="1">
    <source>
        <dbReference type="Pfam" id="PF03028"/>
    </source>
</evidence>
<dbReference type="GO" id="GO:0007018">
    <property type="term" value="P:microtubule-based movement"/>
    <property type="evidence" value="ECO:0007669"/>
    <property type="project" value="InterPro"/>
</dbReference>
<dbReference type="Gene3D" id="1.20.1270.280">
    <property type="match status" value="1"/>
</dbReference>
<dbReference type="PANTHER" id="PTHR22878:SF66">
    <property type="entry name" value="DYNEIN AXONEMAL HEAVY CHAIN 7"/>
    <property type="match status" value="1"/>
</dbReference>